<reference evidence="3" key="2">
    <citation type="submission" date="2020-11" db="EMBL/GenBank/DDBJ databases">
        <authorList>
            <person name="McCartney M.A."/>
            <person name="Auch B."/>
            <person name="Kono T."/>
            <person name="Mallez S."/>
            <person name="Becker A."/>
            <person name="Gohl D.M."/>
            <person name="Silverstein K.A.T."/>
            <person name="Koren S."/>
            <person name="Bechman K.B."/>
            <person name="Herman A."/>
            <person name="Abrahante J.E."/>
            <person name="Garbe J."/>
        </authorList>
    </citation>
    <scope>NUCLEOTIDE SEQUENCE</scope>
    <source>
        <strain evidence="3">Duluth1</strain>
        <tissue evidence="3">Whole animal</tissue>
    </source>
</reference>
<proteinExistence type="predicted"/>
<evidence type="ECO:0000256" key="1">
    <source>
        <dbReference type="PROSITE-ProRule" id="PRU00176"/>
    </source>
</evidence>
<feature type="domain" description="RRM" evidence="2">
    <location>
        <begin position="1"/>
        <end position="52"/>
    </location>
</feature>
<dbReference type="Proteomes" id="UP000828390">
    <property type="component" value="Unassembled WGS sequence"/>
</dbReference>
<protein>
    <recommendedName>
        <fullName evidence="2">RRM domain-containing protein</fullName>
    </recommendedName>
</protein>
<keyword evidence="4" id="KW-1185">Reference proteome</keyword>
<dbReference type="Pfam" id="PF00076">
    <property type="entry name" value="RRM_1"/>
    <property type="match status" value="1"/>
</dbReference>
<dbReference type="GO" id="GO:0003723">
    <property type="term" value="F:RNA binding"/>
    <property type="evidence" value="ECO:0007669"/>
    <property type="project" value="UniProtKB-UniRule"/>
</dbReference>
<dbReference type="InterPro" id="IPR012677">
    <property type="entry name" value="Nucleotide-bd_a/b_plait_sf"/>
</dbReference>
<dbReference type="SUPFAM" id="SSF54928">
    <property type="entry name" value="RNA-binding domain, RBD"/>
    <property type="match status" value="1"/>
</dbReference>
<organism evidence="3 4">
    <name type="scientific">Dreissena polymorpha</name>
    <name type="common">Zebra mussel</name>
    <name type="synonym">Mytilus polymorpha</name>
    <dbReference type="NCBI Taxonomy" id="45954"/>
    <lineage>
        <taxon>Eukaryota</taxon>
        <taxon>Metazoa</taxon>
        <taxon>Spiralia</taxon>
        <taxon>Lophotrochozoa</taxon>
        <taxon>Mollusca</taxon>
        <taxon>Bivalvia</taxon>
        <taxon>Autobranchia</taxon>
        <taxon>Heteroconchia</taxon>
        <taxon>Euheterodonta</taxon>
        <taxon>Imparidentia</taxon>
        <taxon>Neoheterodontei</taxon>
        <taxon>Myida</taxon>
        <taxon>Dreissenoidea</taxon>
        <taxon>Dreissenidae</taxon>
        <taxon>Dreissena</taxon>
    </lineage>
</organism>
<dbReference type="EMBL" id="JAIWYP010000001">
    <property type="protein sequence ID" value="KAH3882335.1"/>
    <property type="molecule type" value="Genomic_DNA"/>
</dbReference>
<evidence type="ECO:0000259" key="2">
    <source>
        <dbReference type="PROSITE" id="PS50102"/>
    </source>
</evidence>
<sequence length="52" mass="5838">MLSTTEEALLKAFNKAAGQEGAIERVKKLKDYAFVHFRDRELAIKALNVMNG</sequence>
<comment type="caution">
    <text evidence="3">The sequence shown here is derived from an EMBL/GenBank/DDBJ whole genome shotgun (WGS) entry which is preliminary data.</text>
</comment>
<name>A0A9D4MS31_DREPO</name>
<dbReference type="PROSITE" id="PS50102">
    <property type="entry name" value="RRM"/>
    <property type="match status" value="1"/>
</dbReference>
<dbReference type="AlphaFoldDB" id="A0A9D4MS31"/>
<gene>
    <name evidence="3" type="ORF">DPMN_006270</name>
</gene>
<dbReference type="InterPro" id="IPR035979">
    <property type="entry name" value="RBD_domain_sf"/>
</dbReference>
<accession>A0A9D4MS31</accession>
<dbReference type="InterPro" id="IPR000504">
    <property type="entry name" value="RRM_dom"/>
</dbReference>
<evidence type="ECO:0000313" key="4">
    <source>
        <dbReference type="Proteomes" id="UP000828390"/>
    </source>
</evidence>
<dbReference type="Gene3D" id="3.30.70.330">
    <property type="match status" value="1"/>
</dbReference>
<keyword evidence="1" id="KW-0694">RNA-binding</keyword>
<evidence type="ECO:0000313" key="3">
    <source>
        <dbReference type="EMBL" id="KAH3882335.1"/>
    </source>
</evidence>
<reference evidence="3" key="1">
    <citation type="journal article" date="2019" name="bioRxiv">
        <title>The Genome of the Zebra Mussel, Dreissena polymorpha: A Resource for Invasive Species Research.</title>
        <authorList>
            <person name="McCartney M.A."/>
            <person name="Auch B."/>
            <person name="Kono T."/>
            <person name="Mallez S."/>
            <person name="Zhang Y."/>
            <person name="Obille A."/>
            <person name="Becker A."/>
            <person name="Abrahante J.E."/>
            <person name="Garbe J."/>
            <person name="Badalamenti J.P."/>
            <person name="Herman A."/>
            <person name="Mangelson H."/>
            <person name="Liachko I."/>
            <person name="Sullivan S."/>
            <person name="Sone E.D."/>
            <person name="Koren S."/>
            <person name="Silverstein K.A.T."/>
            <person name="Beckman K.B."/>
            <person name="Gohl D.M."/>
        </authorList>
    </citation>
    <scope>NUCLEOTIDE SEQUENCE</scope>
    <source>
        <strain evidence="3">Duluth1</strain>
        <tissue evidence="3">Whole animal</tissue>
    </source>
</reference>